<dbReference type="GO" id="GO:0005634">
    <property type="term" value="C:nucleus"/>
    <property type="evidence" value="ECO:0007669"/>
    <property type="project" value="TreeGrafter"/>
</dbReference>
<dbReference type="SMART" id="SM00355">
    <property type="entry name" value="ZnF_C2H2"/>
    <property type="match status" value="19"/>
</dbReference>
<dbReference type="GO" id="GO:0045944">
    <property type="term" value="P:positive regulation of transcription by RNA polymerase II"/>
    <property type="evidence" value="ECO:0007669"/>
    <property type="project" value="TreeGrafter"/>
</dbReference>
<evidence type="ECO:0000313" key="9">
    <source>
        <dbReference type="Proteomes" id="UP000024404"/>
    </source>
</evidence>
<feature type="domain" description="C2H2-type" evidence="7">
    <location>
        <begin position="189"/>
        <end position="216"/>
    </location>
</feature>
<reference evidence="8" key="2">
    <citation type="submission" date="2022-06" db="UniProtKB">
        <authorList>
            <consortium name="EnsemblMetazoa"/>
        </authorList>
    </citation>
    <scope>IDENTIFICATION</scope>
</reference>
<proteinExistence type="predicted"/>
<dbReference type="PROSITE" id="PS50157">
    <property type="entry name" value="ZINC_FINGER_C2H2_2"/>
    <property type="match status" value="4"/>
</dbReference>
<feature type="compositionally biased region" description="Basic residues" evidence="6">
    <location>
        <begin position="1"/>
        <end position="16"/>
    </location>
</feature>
<dbReference type="Proteomes" id="UP000024404">
    <property type="component" value="Unassembled WGS sequence"/>
</dbReference>
<evidence type="ECO:0000256" key="6">
    <source>
        <dbReference type="SAM" id="MobiDB-lite"/>
    </source>
</evidence>
<feature type="domain" description="C2H2-type" evidence="7">
    <location>
        <begin position="755"/>
        <end position="782"/>
    </location>
</feature>
<accession>A0A8R1XPW3</accession>
<evidence type="ECO:0000313" key="8">
    <source>
        <dbReference type="EnsemblMetazoa" id="OVOC1598.1"/>
    </source>
</evidence>
<dbReference type="PROSITE" id="PS00028">
    <property type="entry name" value="ZINC_FINGER_C2H2_1"/>
    <property type="match status" value="5"/>
</dbReference>
<evidence type="ECO:0000256" key="5">
    <source>
        <dbReference type="PROSITE-ProRule" id="PRU00042"/>
    </source>
</evidence>
<feature type="compositionally biased region" description="Polar residues" evidence="6">
    <location>
        <begin position="75"/>
        <end position="88"/>
    </location>
</feature>
<evidence type="ECO:0000259" key="7">
    <source>
        <dbReference type="PROSITE" id="PS50157"/>
    </source>
</evidence>
<dbReference type="EnsemblMetazoa" id="OVOC1598.1">
    <property type="protein sequence ID" value="OVOC1598.1"/>
    <property type="gene ID" value="WBGene00238407"/>
</dbReference>
<evidence type="ECO:0000256" key="2">
    <source>
        <dbReference type="ARBA" id="ARBA00022737"/>
    </source>
</evidence>
<organism evidence="8 9">
    <name type="scientific">Onchocerca volvulus</name>
    <dbReference type="NCBI Taxonomy" id="6282"/>
    <lineage>
        <taxon>Eukaryota</taxon>
        <taxon>Metazoa</taxon>
        <taxon>Ecdysozoa</taxon>
        <taxon>Nematoda</taxon>
        <taxon>Chromadorea</taxon>
        <taxon>Rhabditida</taxon>
        <taxon>Spirurina</taxon>
        <taxon>Spiruromorpha</taxon>
        <taxon>Filarioidea</taxon>
        <taxon>Onchocercidae</taxon>
        <taxon>Onchocerca</taxon>
    </lineage>
</organism>
<keyword evidence="9" id="KW-1185">Reference proteome</keyword>
<evidence type="ECO:0000256" key="4">
    <source>
        <dbReference type="ARBA" id="ARBA00022833"/>
    </source>
</evidence>
<dbReference type="GO" id="GO:0008270">
    <property type="term" value="F:zinc ion binding"/>
    <property type="evidence" value="ECO:0007669"/>
    <property type="project" value="UniProtKB-KW"/>
</dbReference>
<dbReference type="PANTHER" id="PTHR24403:SF105">
    <property type="entry name" value="ZINC FINGER PROTEIN 2-LIKE ISOFORM X1"/>
    <property type="match status" value="1"/>
</dbReference>
<reference evidence="9" key="1">
    <citation type="submission" date="2013-10" db="EMBL/GenBank/DDBJ databases">
        <title>Genome sequencing of Onchocerca volvulus.</title>
        <authorList>
            <person name="Cotton J."/>
            <person name="Tsai J."/>
            <person name="Stanley E."/>
            <person name="Tracey A."/>
            <person name="Holroyd N."/>
            <person name="Lustigman S."/>
            <person name="Berriman M."/>
        </authorList>
    </citation>
    <scope>NUCLEOTIDE SEQUENCE</scope>
</reference>
<keyword evidence="2" id="KW-0677">Repeat</keyword>
<protein>
    <recommendedName>
        <fullName evidence="7">C2H2-type domain-containing protein</fullName>
    </recommendedName>
</protein>
<feature type="domain" description="C2H2-type" evidence="7">
    <location>
        <begin position="558"/>
        <end position="585"/>
    </location>
</feature>
<evidence type="ECO:0000256" key="3">
    <source>
        <dbReference type="ARBA" id="ARBA00022771"/>
    </source>
</evidence>
<dbReference type="SUPFAM" id="SSF57667">
    <property type="entry name" value="beta-beta-alpha zinc fingers"/>
    <property type="match status" value="4"/>
</dbReference>
<dbReference type="InterPro" id="IPR050688">
    <property type="entry name" value="Zinc_finger/UBP_domain"/>
</dbReference>
<feature type="domain" description="C2H2-type" evidence="7">
    <location>
        <begin position="586"/>
        <end position="613"/>
    </location>
</feature>
<dbReference type="AlphaFoldDB" id="A0A8R1XPW3"/>
<dbReference type="OMA" id="EKCSECP"/>
<keyword evidence="3 5" id="KW-0863">Zinc-finger</keyword>
<evidence type="ECO:0000256" key="1">
    <source>
        <dbReference type="ARBA" id="ARBA00022723"/>
    </source>
</evidence>
<dbReference type="Gene3D" id="3.30.160.60">
    <property type="entry name" value="Classic Zinc Finger"/>
    <property type="match status" value="7"/>
</dbReference>
<sequence>MKSKRSTTGKRGKRDRKSSGSCDYHQNLKNSDPVDVEVQRWRTNRMNYLKSRVSHIRLKSASPVNIRKSTDEQSIDGSPITSKTSIATPSPLQITEAMTKKVPLSNRKHLEQKNISKSNSCLSESKNVMLNGADNIIPEIIKKTGRKVPLRHLDLISKNSNEKNQKENKHRANTSCLKQSNKSLDEQTYHCSNCPSFFTSRRGMANHYKLHGANKRYKCASCDFSCDNYKTLQIHKAFHAAASKEESESATSTRLALVIDSCANSENIKRETKEINEKTGVIVASNREFACTECPFISRDQNRLQKHLVGHRRTIGFKCSLCTYMSASAGFLKRHCQLHKPQIYKWPPVYIGKGSSRIATTATVPIKHEECEEQLKIPENSTSSSLTTFISEKQPMVTDVPEKQLKIRRPGQKYLCGFCGRHFKNYSLRLLHCIIRHSEHIAKEKYKLLLWERLNICYSGAIDTTEEIVSNISARTVHYCSQCPFTCKQKSRLLRHENKHIVKAEHQCKYCTFSCRSTVVLLQHLRLHQRIPKLLQMPGRPKQRHASEKASTSSFKVEKCSECPYSSRHICDLRTHAQMHVGKREFACGQCTYSTKRSHVLDAHLQLHMAEKEGITTVQKSEGFKNHSILRRHGKIVGERSGHQLSSVYICRWCPYRTRICATLFIHHRNHFRNGRLRCEKCTFSTSIETKLRDHVKLHPSTESMSDVSSNKPTVCNKPVKLSNGEYSCQECPFTCDGYGKFWHHKQKHRKLSRYQCDLCSYSAGSNFCLLKHRQSHKNSDSRENCGTKMEEFIVMKDYYSEEISTSGMSVVEKDIVKEKPKGCKISSTDELWLDCQKDAKMYQFNLRRIASKLPIFKAAKDAESSSETFRCKYCPYFGTDEILFKFHENMHIGHRQYSCSLCTYSSLCSISLHRHLNLHFPSLPSRSTAKNRKRLLRHRYHQSPETIPLDVEVHQCTICPYKTAHEDRFQQHRLNHALHIQQRLTTSIKRAAQNTSGPFVRPKIRRPEKRSDRQFTCNKCSFRCDTIIAYNTHSEKHGAKSFFKCELCDYSSETKNIVDFHVATHHMDVPISFFYKKAITNPDESQIKLKNDVDYRKYPRQEFSCCRCDYHTFTMIEFAQHWERMHCSRIQKGDRRITEELRMDMVHLSWIKTYNS</sequence>
<keyword evidence="4" id="KW-0862">Zinc</keyword>
<dbReference type="InterPro" id="IPR013087">
    <property type="entry name" value="Znf_C2H2_type"/>
</dbReference>
<feature type="region of interest" description="Disordered" evidence="6">
    <location>
        <begin position="1"/>
        <end position="29"/>
    </location>
</feature>
<name>A0A8R1XPW3_ONCVO</name>
<dbReference type="EMBL" id="CMVM020000048">
    <property type="status" value="NOT_ANNOTATED_CDS"/>
    <property type="molecule type" value="Genomic_DNA"/>
</dbReference>
<dbReference type="InterPro" id="IPR036236">
    <property type="entry name" value="Znf_C2H2_sf"/>
</dbReference>
<dbReference type="PANTHER" id="PTHR24403">
    <property type="entry name" value="ZINC FINGER PROTEIN"/>
    <property type="match status" value="1"/>
</dbReference>
<feature type="region of interest" description="Disordered" evidence="6">
    <location>
        <begin position="67"/>
        <end position="88"/>
    </location>
</feature>
<keyword evidence="1" id="KW-0479">Metal-binding</keyword>